<dbReference type="EMBL" id="JASGBP010000003">
    <property type="protein sequence ID" value="MDI9257096.1"/>
    <property type="molecule type" value="Genomic_DNA"/>
</dbReference>
<sequence>MKHYFCLLLLLSLSAQTRAQEAVSSALDTKKNEFRIDVLALTGLITQKASFSYERFFQGDFSVGFNANFSSSNNLTEDFDRGYRNNSPKYEFNPYVRYALSKSKSRYYFAEIFASYNGGDYKEIVRLIDENVNGYYTTKKSRYTDFGLGGGLGYKMYIKEAFAIEFLVGFGSNLTNREKSPDVISRVGLNVGYRF</sequence>
<gene>
    <name evidence="2" type="ORF">QHT84_06680</name>
</gene>
<keyword evidence="1" id="KW-0732">Signal</keyword>
<dbReference type="Pfam" id="PF12099">
    <property type="entry name" value="DUF3575"/>
    <property type="match status" value="1"/>
</dbReference>
<keyword evidence="3" id="KW-1185">Reference proteome</keyword>
<proteinExistence type="predicted"/>
<dbReference type="RefSeq" id="WP_283238780.1">
    <property type="nucleotide sequence ID" value="NZ_JASGBP010000003.1"/>
</dbReference>
<name>A0ABT6XPS8_9FLAO</name>
<reference evidence="2 3" key="1">
    <citation type="submission" date="2023-05" db="EMBL/GenBank/DDBJ databases">
        <title>Flavobacterium sedimenti sp. nov., isolated from the sediment.</title>
        <authorList>
            <person name="Wu N."/>
        </authorList>
    </citation>
    <scope>NUCLEOTIDE SEQUENCE [LARGE SCALE GENOMIC DNA]</scope>
    <source>
        <strain evidence="2 3">YZ-48</strain>
    </source>
</reference>
<protein>
    <submittedName>
        <fullName evidence="2">DUF3575 domain-containing protein</fullName>
    </submittedName>
</protein>
<feature type="signal peptide" evidence="1">
    <location>
        <begin position="1"/>
        <end position="19"/>
    </location>
</feature>
<comment type="caution">
    <text evidence="2">The sequence shown here is derived from an EMBL/GenBank/DDBJ whole genome shotgun (WGS) entry which is preliminary data.</text>
</comment>
<accession>A0ABT6XPS8</accession>
<feature type="chain" id="PRO_5046430454" evidence="1">
    <location>
        <begin position="20"/>
        <end position="195"/>
    </location>
</feature>
<dbReference type="InterPro" id="IPR021958">
    <property type="entry name" value="DUF3575"/>
</dbReference>
<dbReference type="Proteomes" id="UP001230035">
    <property type="component" value="Unassembled WGS sequence"/>
</dbReference>
<evidence type="ECO:0000313" key="3">
    <source>
        <dbReference type="Proteomes" id="UP001230035"/>
    </source>
</evidence>
<evidence type="ECO:0000256" key="1">
    <source>
        <dbReference type="SAM" id="SignalP"/>
    </source>
</evidence>
<evidence type="ECO:0000313" key="2">
    <source>
        <dbReference type="EMBL" id="MDI9257096.1"/>
    </source>
</evidence>
<organism evidence="2 3">
    <name type="scientific">Flavobacterium sedimenticola</name>
    <dbReference type="NCBI Taxonomy" id="3043286"/>
    <lineage>
        <taxon>Bacteria</taxon>
        <taxon>Pseudomonadati</taxon>
        <taxon>Bacteroidota</taxon>
        <taxon>Flavobacteriia</taxon>
        <taxon>Flavobacteriales</taxon>
        <taxon>Flavobacteriaceae</taxon>
        <taxon>Flavobacterium</taxon>
    </lineage>
</organism>